<gene>
    <name evidence="1" type="ORF">BBN63_31955</name>
</gene>
<accession>A0A1U9R0T1</accession>
<protein>
    <submittedName>
        <fullName evidence="1">Uncharacterized protein</fullName>
    </submittedName>
</protein>
<dbReference type="AlphaFoldDB" id="A0A1U9R0T1"/>
<dbReference type="Proteomes" id="UP000189677">
    <property type="component" value="Chromosome"/>
</dbReference>
<keyword evidence="2" id="KW-1185">Reference proteome</keyword>
<reference evidence="1 2" key="1">
    <citation type="submission" date="2016-11" db="EMBL/GenBank/DDBJ databases">
        <title>Complete genome sequence of Streptomyces niveus SCSIO 3406.</title>
        <authorList>
            <person name="Zhu Q."/>
            <person name="Cheng W."/>
            <person name="Song Y."/>
            <person name="Li Q."/>
            <person name="Ju J."/>
        </authorList>
    </citation>
    <scope>NUCLEOTIDE SEQUENCE [LARGE SCALE GENOMIC DNA]</scope>
    <source>
        <strain evidence="1 2">SCSIO 3406</strain>
    </source>
</reference>
<name>A0A1U9R0T1_STRNV</name>
<sequence>MALHFIGVLVPGVSGSPAHDSAPAPLAWSTSADAADDTDEFATCRDVGEIVDPSSRLAGRDRYRPVVEPSMSGARGYALTGLPHGNLSASHVASRSASAPALASLQVFRC</sequence>
<dbReference type="KEGG" id="snw:BBN63_31955"/>
<organism evidence="1 2">
    <name type="scientific">Streptomyces niveus</name>
    <name type="common">Streptomyces spheroides</name>
    <dbReference type="NCBI Taxonomy" id="193462"/>
    <lineage>
        <taxon>Bacteria</taxon>
        <taxon>Bacillati</taxon>
        <taxon>Actinomycetota</taxon>
        <taxon>Actinomycetes</taxon>
        <taxon>Kitasatosporales</taxon>
        <taxon>Streptomycetaceae</taxon>
        <taxon>Streptomyces</taxon>
    </lineage>
</organism>
<proteinExistence type="predicted"/>
<dbReference type="EMBL" id="CP018047">
    <property type="protein sequence ID" value="AQU70106.1"/>
    <property type="molecule type" value="Genomic_DNA"/>
</dbReference>
<evidence type="ECO:0000313" key="2">
    <source>
        <dbReference type="Proteomes" id="UP000189677"/>
    </source>
</evidence>
<evidence type="ECO:0000313" key="1">
    <source>
        <dbReference type="EMBL" id="AQU70106.1"/>
    </source>
</evidence>